<evidence type="ECO:0008006" key="4">
    <source>
        <dbReference type="Google" id="ProtNLM"/>
    </source>
</evidence>
<accession>A0A1M4YUW0</accession>
<protein>
    <recommendedName>
        <fullName evidence="4">Zinc metallopeptidase</fullName>
    </recommendedName>
</protein>
<keyword evidence="1" id="KW-0812">Transmembrane</keyword>
<gene>
    <name evidence="2" type="ORF">SAMN02787073_1386</name>
</gene>
<keyword evidence="1" id="KW-1133">Transmembrane helix</keyword>
<dbReference type="AlphaFoldDB" id="A0A1M4YUW0"/>
<feature type="transmembrane region" description="Helical" evidence="1">
    <location>
        <begin position="212"/>
        <end position="231"/>
    </location>
</feature>
<reference evidence="3" key="1">
    <citation type="submission" date="2016-11" db="EMBL/GenBank/DDBJ databases">
        <authorList>
            <person name="Varghese N."/>
            <person name="Submissions S."/>
        </authorList>
    </citation>
    <scope>NUCLEOTIDE SEQUENCE [LARGE SCALE GENOMIC DNA]</scope>
    <source>
        <strain evidence="3">YR203</strain>
    </source>
</reference>
<feature type="transmembrane region" description="Helical" evidence="1">
    <location>
        <begin position="117"/>
        <end position="141"/>
    </location>
</feature>
<dbReference type="PANTHER" id="PTHR36434:SF1">
    <property type="entry name" value="MEMBRANE PROTEASE YUGP-RELATED"/>
    <property type="match status" value="1"/>
</dbReference>
<organism evidence="2 3">
    <name type="scientific">Chryseobacterium vrystaatense</name>
    <dbReference type="NCBI Taxonomy" id="307480"/>
    <lineage>
        <taxon>Bacteria</taxon>
        <taxon>Pseudomonadati</taxon>
        <taxon>Bacteroidota</taxon>
        <taxon>Flavobacteriia</taxon>
        <taxon>Flavobacteriales</taxon>
        <taxon>Weeksellaceae</taxon>
        <taxon>Chryseobacterium group</taxon>
        <taxon>Chryseobacterium</taxon>
    </lineage>
</organism>
<feature type="transmembrane region" description="Helical" evidence="1">
    <location>
        <begin position="153"/>
        <end position="175"/>
    </location>
</feature>
<evidence type="ECO:0000313" key="3">
    <source>
        <dbReference type="Proteomes" id="UP000184108"/>
    </source>
</evidence>
<keyword evidence="1" id="KW-0472">Membrane</keyword>
<dbReference type="Pfam" id="PF04298">
    <property type="entry name" value="Zn_peptidase_2"/>
    <property type="match status" value="1"/>
</dbReference>
<evidence type="ECO:0000256" key="1">
    <source>
        <dbReference type="SAM" id="Phobius"/>
    </source>
</evidence>
<dbReference type="Proteomes" id="UP000184108">
    <property type="component" value="Unassembled WGS sequence"/>
</dbReference>
<dbReference type="InterPro" id="IPR007395">
    <property type="entry name" value="Zn_peptidase_2"/>
</dbReference>
<name>A0A1M4YUW0_9FLAO</name>
<dbReference type="RefSeq" id="WP_073172143.1">
    <property type="nucleotide sequence ID" value="NZ_FQVE01000002.1"/>
</dbReference>
<sequence length="236" mass="25789">MTGYYIIIGISMLVSWWVSSRLKSKFQYYSNVYLRNGLSGKEIAEKMLRDNGINDVQVISVPGQLTDHYNPADKTVNLSEGVYMQRNAAAAAVAAHECGHAVQHAVGYSMLNLRSKLVPVVNITSNLMQFVLIAGIGIMAATRSIEDPNGNTAVLAIGVAMFAMTTLFAFVTLPVEYDASNRAMKWLKDTGTVTQEEFVGVQDSLKWAARTYVVAAIGSLAQLLYWGSLLLGGRRN</sequence>
<dbReference type="PANTHER" id="PTHR36434">
    <property type="entry name" value="MEMBRANE PROTEASE YUGP-RELATED"/>
    <property type="match status" value="1"/>
</dbReference>
<dbReference type="EMBL" id="FQVE01000002">
    <property type="protein sequence ID" value="SHF09550.1"/>
    <property type="molecule type" value="Genomic_DNA"/>
</dbReference>
<proteinExistence type="predicted"/>
<evidence type="ECO:0000313" key="2">
    <source>
        <dbReference type="EMBL" id="SHF09550.1"/>
    </source>
</evidence>
<feature type="transmembrane region" description="Helical" evidence="1">
    <location>
        <begin position="6"/>
        <end position="22"/>
    </location>
</feature>